<name>A0A379PKR2_ECTOL</name>
<reference evidence="2 3" key="1">
    <citation type="submission" date="2018-06" db="EMBL/GenBank/DDBJ databases">
        <authorList>
            <consortium name="Pathogen Informatics"/>
            <person name="Doyle S."/>
        </authorList>
    </citation>
    <scope>NUCLEOTIDE SEQUENCE [LARGE SCALE GENOMIC DNA]</scope>
    <source>
        <strain evidence="2 3">NCTC10692</strain>
    </source>
</reference>
<dbReference type="RefSeq" id="WP_074857364.1">
    <property type="nucleotide sequence ID" value="NZ_FNZC01000019.1"/>
</dbReference>
<organism evidence="2 3">
    <name type="scientific">Ectopseudomonas oleovorans</name>
    <name type="common">Pseudomonas oleovorans</name>
    <dbReference type="NCBI Taxonomy" id="301"/>
    <lineage>
        <taxon>Bacteria</taxon>
        <taxon>Pseudomonadati</taxon>
        <taxon>Pseudomonadota</taxon>
        <taxon>Gammaproteobacteria</taxon>
        <taxon>Pseudomonadales</taxon>
        <taxon>Pseudomonadaceae</taxon>
        <taxon>Ectopseudomonas</taxon>
    </lineage>
</organism>
<dbReference type="EMBL" id="UGUV01000003">
    <property type="protein sequence ID" value="SUE72346.1"/>
    <property type="molecule type" value="Genomic_DNA"/>
</dbReference>
<gene>
    <name evidence="1" type="ORF">NCTC10692_04501</name>
    <name evidence="2" type="ORF">NCTC10692_04941</name>
</gene>
<protein>
    <submittedName>
        <fullName evidence="2">Uncharacterized protein</fullName>
    </submittedName>
</protein>
<proteinExistence type="predicted"/>
<dbReference type="AlphaFoldDB" id="A0A379PKR2"/>
<evidence type="ECO:0000313" key="2">
    <source>
        <dbReference type="EMBL" id="SUE72785.1"/>
    </source>
</evidence>
<evidence type="ECO:0000313" key="3">
    <source>
        <dbReference type="Proteomes" id="UP000255303"/>
    </source>
</evidence>
<dbReference type="Proteomes" id="UP000255303">
    <property type="component" value="Unassembled WGS sequence"/>
</dbReference>
<accession>A0A379PKR2</accession>
<sequence length="132" mass="14830">MNVIHTTKCAIYRSWDSCDKTTLIVAITEDGVSLHHFDTNYTEPESTLLKLTAPEALSVAERIQRVLRGEAPQNDFDQPGAKLIVTRTTDGDPYREGVSIGLDSGDWNRDFHFRMENDYASNLADLLQSAQK</sequence>
<evidence type="ECO:0000313" key="1">
    <source>
        <dbReference type="EMBL" id="SUE72346.1"/>
    </source>
</evidence>
<dbReference type="EMBL" id="UGUV01000003">
    <property type="protein sequence ID" value="SUE72785.1"/>
    <property type="molecule type" value="Genomic_DNA"/>
</dbReference>